<dbReference type="PANTHER" id="PTHR15067:SF4">
    <property type="entry name" value="E3 UBIQUITIN-PROTEIN LIGASE RNF8"/>
    <property type="match status" value="1"/>
</dbReference>
<evidence type="ECO:0000256" key="7">
    <source>
        <dbReference type="SAM" id="Coils"/>
    </source>
</evidence>
<evidence type="ECO:0000256" key="4">
    <source>
        <dbReference type="ARBA" id="ARBA00022786"/>
    </source>
</evidence>
<dbReference type="GO" id="GO:0006302">
    <property type="term" value="P:double-strand break repair"/>
    <property type="evidence" value="ECO:0007669"/>
    <property type="project" value="TreeGrafter"/>
</dbReference>
<dbReference type="SMART" id="SM00184">
    <property type="entry name" value="RING"/>
    <property type="match status" value="1"/>
</dbReference>
<sequence length="330" mass="36812">MKNYLAESFFSHNQKLKSCYEHKIEALYGTKLDLEKQIEARLNEKNTESETIINQLSNELDSVRELLTIHENERQVLESEVQSKIADFAEVLESEAQCTICSEIFINAVTLLGCMHTFCEFCITEWKKQKLECPICRHKIAKNQEKRNILIDSWIASFIDKMSPAIKANRQEVIKIRAQQAQIPINSSRPRPSSSAASSRTAAPVVASTGISAAAQVFHALQLQNNAHQGVDVVLQALQNHGDRLLHQAGQNHEVRAPRVRATRRPGFNQRARGPGTEVSTAGTAANNSVIVVTNRRPDPVIVNQDPIYVGQPLPVVPRNANPIVISDEE</sequence>
<reference evidence="9" key="1">
    <citation type="submission" date="2021-05" db="EMBL/GenBank/DDBJ databases">
        <authorList>
            <person name="Alioto T."/>
            <person name="Alioto T."/>
            <person name="Gomez Garrido J."/>
        </authorList>
    </citation>
    <scope>NUCLEOTIDE SEQUENCE</scope>
</reference>
<dbReference type="AlphaFoldDB" id="A0A8D9FAD4"/>
<evidence type="ECO:0000313" key="9">
    <source>
        <dbReference type="EMBL" id="CAG6783478.1"/>
    </source>
</evidence>
<dbReference type="GO" id="GO:0005634">
    <property type="term" value="C:nucleus"/>
    <property type="evidence" value="ECO:0007669"/>
    <property type="project" value="TreeGrafter"/>
</dbReference>
<proteinExistence type="predicted"/>
<dbReference type="PANTHER" id="PTHR15067">
    <property type="entry name" value="E3 UBIQUITIN-PROTEIN LIGASE RNF8"/>
    <property type="match status" value="1"/>
</dbReference>
<dbReference type="SUPFAM" id="SSF57850">
    <property type="entry name" value="RING/U-box"/>
    <property type="match status" value="1"/>
</dbReference>
<protein>
    <submittedName>
        <fullName evidence="9">E3 ubiquitin-protein ligase RNF8-A</fullName>
    </submittedName>
</protein>
<dbReference type="EMBL" id="HBUF01632718">
    <property type="protein sequence ID" value="CAG6783478.1"/>
    <property type="molecule type" value="Transcribed_RNA"/>
</dbReference>
<dbReference type="PROSITE" id="PS00518">
    <property type="entry name" value="ZF_RING_1"/>
    <property type="match status" value="1"/>
</dbReference>
<keyword evidence="5" id="KW-0862">Zinc</keyword>
<dbReference type="GO" id="GO:0000151">
    <property type="term" value="C:ubiquitin ligase complex"/>
    <property type="evidence" value="ECO:0007669"/>
    <property type="project" value="TreeGrafter"/>
</dbReference>
<keyword evidence="7" id="KW-0175">Coiled coil</keyword>
<keyword evidence="1" id="KW-0808">Transferase</keyword>
<feature type="domain" description="RING-type" evidence="8">
    <location>
        <begin position="98"/>
        <end position="137"/>
    </location>
</feature>
<dbReference type="Pfam" id="PF00097">
    <property type="entry name" value="zf-C3HC4"/>
    <property type="match status" value="1"/>
</dbReference>
<dbReference type="GO" id="GO:0061630">
    <property type="term" value="F:ubiquitin protein ligase activity"/>
    <property type="evidence" value="ECO:0007669"/>
    <property type="project" value="TreeGrafter"/>
</dbReference>
<dbReference type="InterPro" id="IPR001841">
    <property type="entry name" value="Znf_RING"/>
</dbReference>
<dbReference type="Gene3D" id="3.30.40.10">
    <property type="entry name" value="Zinc/RING finger domain, C3HC4 (zinc finger)"/>
    <property type="match status" value="1"/>
</dbReference>
<evidence type="ECO:0000256" key="1">
    <source>
        <dbReference type="ARBA" id="ARBA00022679"/>
    </source>
</evidence>
<feature type="coiled-coil region" evidence="7">
    <location>
        <begin position="39"/>
        <end position="80"/>
    </location>
</feature>
<evidence type="ECO:0000256" key="2">
    <source>
        <dbReference type="ARBA" id="ARBA00022723"/>
    </source>
</evidence>
<dbReference type="GO" id="GO:0008270">
    <property type="term" value="F:zinc ion binding"/>
    <property type="evidence" value="ECO:0007669"/>
    <property type="project" value="UniProtKB-KW"/>
</dbReference>
<dbReference type="InterPro" id="IPR018957">
    <property type="entry name" value="Znf_C3HC4_RING-type"/>
</dbReference>
<accession>A0A8D9FAD4</accession>
<evidence type="ECO:0000256" key="6">
    <source>
        <dbReference type="PROSITE-ProRule" id="PRU00175"/>
    </source>
</evidence>
<dbReference type="GO" id="GO:0042393">
    <property type="term" value="F:histone binding"/>
    <property type="evidence" value="ECO:0007669"/>
    <property type="project" value="TreeGrafter"/>
</dbReference>
<dbReference type="GO" id="GO:0006511">
    <property type="term" value="P:ubiquitin-dependent protein catabolic process"/>
    <property type="evidence" value="ECO:0007669"/>
    <property type="project" value="TreeGrafter"/>
</dbReference>
<name>A0A8D9FAD4_9HEMI</name>
<evidence type="ECO:0000256" key="5">
    <source>
        <dbReference type="ARBA" id="ARBA00022833"/>
    </source>
</evidence>
<dbReference type="GO" id="GO:0005829">
    <property type="term" value="C:cytosol"/>
    <property type="evidence" value="ECO:0007669"/>
    <property type="project" value="TreeGrafter"/>
</dbReference>
<keyword evidence="4" id="KW-0833">Ubl conjugation pathway</keyword>
<dbReference type="InterPro" id="IPR017907">
    <property type="entry name" value="Znf_RING_CS"/>
</dbReference>
<dbReference type="PROSITE" id="PS50089">
    <property type="entry name" value="ZF_RING_2"/>
    <property type="match status" value="1"/>
</dbReference>
<keyword evidence="2" id="KW-0479">Metal-binding</keyword>
<organism evidence="9">
    <name type="scientific">Cacopsylla melanoneura</name>
    <dbReference type="NCBI Taxonomy" id="428564"/>
    <lineage>
        <taxon>Eukaryota</taxon>
        <taxon>Metazoa</taxon>
        <taxon>Ecdysozoa</taxon>
        <taxon>Arthropoda</taxon>
        <taxon>Hexapoda</taxon>
        <taxon>Insecta</taxon>
        <taxon>Pterygota</taxon>
        <taxon>Neoptera</taxon>
        <taxon>Paraneoptera</taxon>
        <taxon>Hemiptera</taxon>
        <taxon>Sternorrhyncha</taxon>
        <taxon>Psylloidea</taxon>
        <taxon>Psyllidae</taxon>
        <taxon>Psyllinae</taxon>
        <taxon>Cacopsylla</taxon>
    </lineage>
</organism>
<evidence type="ECO:0000259" key="8">
    <source>
        <dbReference type="PROSITE" id="PS50089"/>
    </source>
</evidence>
<dbReference type="InterPro" id="IPR013083">
    <property type="entry name" value="Znf_RING/FYVE/PHD"/>
</dbReference>
<dbReference type="GO" id="GO:0070936">
    <property type="term" value="P:protein K48-linked ubiquitination"/>
    <property type="evidence" value="ECO:0007669"/>
    <property type="project" value="TreeGrafter"/>
</dbReference>
<evidence type="ECO:0000256" key="3">
    <source>
        <dbReference type="ARBA" id="ARBA00022771"/>
    </source>
</evidence>
<keyword evidence="3 6" id="KW-0863">Zinc-finger</keyword>
<dbReference type="GO" id="GO:0035861">
    <property type="term" value="C:site of double-strand break"/>
    <property type="evidence" value="ECO:0007669"/>
    <property type="project" value="TreeGrafter"/>
</dbReference>